<dbReference type="OrthoDB" id="417078at2759"/>
<feature type="binding site" evidence="7">
    <location>
        <position position="164"/>
    </location>
    <ligand>
        <name>3',5'-cyclic AMP</name>
        <dbReference type="ChEBI" id="CHEBI:58165"/>
        <label>1</label>
    </ligand>
</feature>
<keyword evidence="5 7" id="KW-0547">Nucleotide-binding</keyword>
<dbReference type="GO" id="GO:0004862">
    <property type="term" value="F:cAMP-dependent protein kinase inhibitor activity"/>
    <property type="evidence" value="ECO:0007669"/>
    <property type="project" value="TreeGrafter"/>
</dbReference>
<comment type="caution">
    <text evidence="10">The sequence shown here is derived from an EMBL/GenBank/DDBJ whole genome shotgun (WGS) entry which is preliminary data.</text>
</comment>
<protein>
    <recommendedName>
        <fullName evidence="9">Cyclic nucleotide-binding domain-containing protein</fullName>
    </recommendedName>
</protein>
<organism evidence="10 11">
    <name type="scientific">Reticulomyxa filosa</name>
    <dbReference type="NCBI Taxonomy" id="46433"/>
    <lineage>
        <taxon>Eukaryota</taxon>
        <taxon>Sar</taxon>
        <taxon>Rhizaria</taxon>
        <taxon>Retaria</taxon>
        <taxon>Foraminifera</taxon>
        <taxon>Monothalamids</taxon>
        <taxon>Reticulomyxidae</taxon>
        <taxon>Reticulomyxa</taxon>
    </lineage>
</organism>
<name>X6N7Y5_RETFI</name>
<dbReference type="Pfam" id="PF00027">
    <property type="entry name" value="cNMP_binding"/>
    <property type="match status" value="2"/>
</dbReference>
<keyword evidence="11" id="KW-1185">Reference proteome</keyword>
<sequence length="393" mass="45149">MDADVNLDNPNYKVPPLRVTDEVKKEESRDKDTNQRRPRRFSVSAEESNEHSQIIKDVVRKIYPKKPEVVERIRNSVSEIFIWKGLDKEQQSSLIDAMFEKKVRKGEDVIKQGDKGDYFYVIESGIFEVWKASDPKQDSLSKKIFRYDGKGSFGELALLYNAPRAATVRAVTDGLLWAVDGETFRYIMISSRAKKRARFDDFLKTVDLFRNIDDILEVFQFEKGEYVISQGDENAEHFFIIQHGSVEVTLNMPRWDDHAHANTITTTLSPHANSTTFTSAFSSHMTSNGDSHGHSNNNGNIHGNGNHNGNRKSHEKEREKYVKTLREGSYFGERALLLNCERSANIIVSSQVLRCVAMDKASFLRFIDKTSVYDKVRRNIGQYTFTEKITYSF</sequence>
<dbReference type="PANTHER" id="PTHR11635">
    <property type="entry name" value="CAMP-DEPENDENT PROTEIN KINASE REGULATORY CHAIN"/>
    <property type="match status" value="1"/>
</dbReference>
<dbReference type="InterPro" id="IPR014710">
    <property type="entry name" value="RmlC-like_jellyroll"/>
</dbReference>
<evidence type="ECO:0000256" key="6">
    <source>
        <dbReference type="ARBA" id="ARBA00023149"/>
    </source>
</evidence>
<dbReference type="GO" id="GO:0005829">
    <property type="term" value="C:cytosol"/>
    <property type="evidence" value="ECO:0007669"/>
    <property type="project" value="TreeGrafter"/>
</dbReference>
<dbReference type="PROSITE" id="PS00888">
    <property type="entry name" value="CNMP_BINDING_1"/>
    <property type="match status" value="1"/>
</dbReference>
<evidence type="ECO:0000256" key="1">
    <source>
        <dbReference type="ARBA" id="ARBA00005753"/>
    </source>
</evidence>
<dbReference type="GO" id="GO:0005952">
    <property type="term" value="C:cAMP-dependent protein kinase complex"/>
    <property type="evidence" value="ECO:0007669"/>
    <property type="project" value="InterPro"/>
</dbReference>
<comment type="similarity">
    <text evidence="1">Belongs to the cAMP-dependent kinase regulatory chain family.</text>
</comment>
<feature type="binding site" evidence="7">
    <location>
        <position position="155"/>
    </location>
    <ligand>
        <name>3',5'-cyclic AMP</name>
        <dbReference type="ChEBI" id="CHEBI:58165"/>
        <label>1</label>
    </ligand>
</feature>
<dbReference type="InterPro" id="IPR050503">
    <property type="entry name" value="cAMP-dep_PK_reg_su-like"/>
</dbReference>
<keyword evidence="6 7" id="KW-0114">cAMP</keyword>
<evidence type="ECO:0000256" key="4">
    <source>
        <dbReference type="ARBA" id="ARBA00022737"/>
    </source>
</evidence>
<evidence type="ECO:0000313" key="11">
    <source>
        <dbReference type="Proteomes" id="UP000023152"/>
    </source>
</evidence>
<dbReference type="InterPro" id="IPR018490">
    <property type="entry name" value="cNMP-bd_dom_sf"/>
</dbReference>
<feature type="region of interest" description="Disordered" evidence="8">
    <location>
        <begin position="282"/>
        <end position="317"/>
    </location>
</feature>
<feature type="compositionally biased region" description="Basic and acidic residues" evidence="8">
    <location>
        <begin position="19"/>
        <end position="35"/>
    </location>
</feature>
<dbReference type="SUPFAM" id="SSF51206">
    <property type="entry name" value="cAMP-binding domain-like"/>
    <property type="match status" value="2"/>
</dbReference>
<feature type="domain" description="Cyclic nucleotide-binding" evidence="9">
    <location>
        <begin position="292"/>
        <end position="367"/>
    </location>
</feature>
<accession>X6N7Y5</accession>
<dbReference type="GO" id="GO:0034236">
    <property type="term" value="F:protein kinase A catalytic subunit binding"/>
    <property type="evidence" value="ECO:0007669"/>
    <property type="project" value="TreeGrafter"/>
</dbReference>
<dbReference type="PIRSF" id="PIRSF000548">
    <property type="entry name" value="PK_regulatory"/>
    <property type="match status" value="1"/>
</dbReference>
<keyword evidence="2" id="KW-0597">Phosphoprotein</keyword>
<dbReference type="EMBL" id="ASPP01011092">
    <property type="protein sequence ID" value="ETO22033.1"/>
    <property type="molecule type" value="Genomic_DNA"/>
</dbReference>
<dbReference type="GO" id="GO:0030552">
    <property type="term" value="F:cAMP binding"/>
    <property type="evidence" value="ECO:0007669"/>
    <property type="project" value="UniProtKB-KW"/>
</dbReference>
<dbReference type="InterPro" id="IPR018488">
    <property type="entry name" value="cNMP-bd_CS"/>
</dbReference>
<dbReference type="InterPro" id="IPR012198">
    <property type="entry name" value="cAMP_dep_PK_reg_su"/>
</dbReference>
<dbReference type="SMART" id="SM00100">
    <property type="entry name" value="cNMP"/>
    <property type="match status" value="2"/>
</dbReference>
<dbReference type="Proteomes" id="UP000023152">
    <property type="component" value="Unassembled WGS sequence"/>
</dbReference>
<keyword evidence="4" id="KW-0677">Repeat</keyword>
<dbReference type="CDD" id="cd00038">
    <property type="entry name" value="CAP_ED"/>
    <property type="match status" value="2"/>
</dbReference>
<feature type="domain" description="Cyclic nucleotide-binding" evidence="9">
    <location>
        <begin position="211"/>
        <end position="249"/>
    </location>
</feature>
<evidence type="ECO:0000256" key="8">
    <source>
        <dbReference type="SAM" id="MobiDB-lite"/>
    </source>
</evidence>
<reference evidence="10 11" key="1">
    <citation type="journal article" date="2013" name="Curr. Biol.">
        <title>The Genome of the Foraminiferan Reticulomyxa filosa.</title>
        <authorList>
            <person name="Glockner G."/>
            <person name="Hulsmann N."/>
            <person name="Schleicher M."/>
            <person name="Noegel A.A."/>
            <person name="Eichinger L."/>
            <person name="Gallinger C."/>
            <person name="Pawlowski J."/>
            <person name="Sierra R."/>
            <person name="Euteneuer U."/>
            <person name="Pillet L."/>
            <person name="Moustafa A."/>
            <person name="Platzer M."/>
            <person name="Groth M."/>
            <person name="Szafranski K."/>
            <person name="Schliwa M."/>
        </authorList>
    </citation>
    <scope>NUCLEOTIDE SEQUENCE [LARGE SCALE GENOMIC DNA]</scope>
</reference>
<evidence type="ECO:0000259" key="9">
    <source>
        <dbReference type="PROSITE" id="PS50042"/>
    </source>
</evidence>
<dbReference type="PANTHER" id="PTHR11635:SF152">
    <property type="entry name" value="CAMP-DEPENDENT PROTEIN KINASE TYPE I REGULATORY SUBUNIT-RELATED"/>
    <property type="match status" value="1"/>
</dbReference>
<dbReference type="Gene3D" id="2.60.120.10">
    <property type="entry name" value="Jelly Rolls"/>
    <property type="match status" value="2"/>
</dbReference>
<dbReference type="PRINTS" id="PR00103">
    <property type="entry name" value="CAMPKINASE"/>
</dbReference>
<evidence type="ECO:0000256" key="7">
    <source>
        <dbReference type="PIRSR" id="PIRSR000548-1"/>
    </source>
</evidence>
<dbReference type="PROSITE" id="PS50042">
    <property type="entry name" value="CNMP_BINDING_3"/>
    <property type="match status" value="3"/>
</dbReference>
<evidence type="ECO:0000256" key="3">
    <source>
        <dbReference type="ARBA" id="ARBA00022566"/>
    </source>
</evidence>
<evidence type="ECO:0000256" key="5">
    <source>
        <dbReference type="ARBA" id="ARBA00022741"/>
    </source>
</evidence>
<proteinExistence type="inferred from homology"/>
<keyword evidence="3 7" id="KW-0116">cAMP-binding</keyword>
<feature type="domain" description="Cyclic nucleotide-binding" evidence="9">
    <location>
        <begin position="82"/>
        <end position="205"/>
    </location>
</feature>
<dbReference type="InterPro" id="IPR000595">
    <property type="entry name" value="cNMP-bd_dom"/>
</dbReference>
<dbReference type="AlphaFoldDB" id="X6N7Y5"/>
<dbReference type="PROSITE" id="PS00889">
    <property type="entry name" value="CNMP_BINDING_2"/>
    <property type="match status" value="2"/>
</dbReference>
<gene>
    <name evidence="10" type="ORF">RFI_15171</name>
</gene>
<evidence type="ECO:0000256" key="2">
    <source>
        <dbReference type="ARBA" id="ARBA00022553"/>
    </source>
</evidence>
<feature type="region of interest" description="Disordered" evidence="8">
    <location>
        <begin position="1"/>
        <end position="48"/>
    </location>
</feature>
<feature type="compositionally biased region" description="Low complexity" evidence="8">
    <location>
        <begin position="282"/>
        <end position="308"/>
    </location>
</feature>
<evidence type="ECO:0000313" key="10">
    <source>
        <dbReference type="EMBL" id="ETO22033.1"/>
    </source>
</evidence>